<feature type="compositionally biased region" description="Pro residues" evidence="1">
    <location>
        <begin position="144"/>
        <end position="160"/>
    </location>
</feature>
<evidence type="ECO:0000313" key="3">
    <source>
        <dbReference type="Proteomes" id="UP000198661"/>
    </source>
</evidence>
<protein>
    <submittedName>
        <fullName evidence="2">Uncharacterized protein</fullName>
    </submittedName>
</protein>
<evidence type="ECO:0000256" key="1">
    <source>
        <dbReference type="SAM" id="MobiDB-lite"/>
    </source>
</evidence>
<keyword evidence="3" id="KW-1185">Reference proteome</keyword>
<dbReference type="AlphaFoldDB" id="A0A1I2PNI0"/>
<organism evidence="2 3">
    <name type="scientific">Planifilum fulgidum</name>
    <dbReference type="NCBI Taxonomy" id="201973"/>
    <lineage>
        <taxon>Bacteria</taxon>
        <taxon>Bacillati</taxon>
        <taxon>Bacillota</taxon>
        <taxon>Bacilli</taxon>
        <taxon>Bacillales</taxon>
        <taxon>Thermoactinomycetaceae</taxon>
        <taxon>Planifilum</taxon>
    </lineage>
</organism>
<reference evidence="2 3" key="1">
    <citation type="submission" date="2016-10" db="EMBL/GenBank/DDBJ databases">
        <authorList>
            <person name="de Groot N.N."/>
        </authorList>
    </citation>
    <scope>NUCLEOTIDE SEQUENCE [LARGE SCALE GENOMIC DNA]</scope>
    <source>
        <strain evidence="2 3">DSM 44945</strain>
    </source>
</reference>
<accession>A0A1I2PNI0</accession>
<proteinExistence type="predicted"/>
<evidence type="ECO:0000313" key="2">
    <source>
        <dbReference type="EMBL" id="SFG17805.1"/>
    </source>
</evidence>
<feature type="region of interest" description="Disordered" evidence="1">
    <location>
        <begin position="139"/>
        <end position="184"/>
    </location>
</feature>
<sequence>MPRIVVCLSQRRLCLFEENRLSRSFPAGIVGSPSGPPPCPHRQGFLSPLPARRPLSACGPPQMGLSRSGYGIQEGPGKRRVEIGRCSSGQDPCPFRAGGDFPEGAKHPTGFKRPGDFPGLFRHGSRRTQKRAAALSVRFDFPSPGIPPETRPPLTIPPPGGVSASLFEGGATGCRHPLRPGAGT</sequence>
<name>A0A1I2PNI0_9BACL</name>
<dbReference type="Proteomes" id="UP000198661">
    <property type="component" value="Unassembled WGS sequence"/>
</dbReference>
<gene>
    <name evidence="2" type="ORF">SAMN04488025_11936</name>
</gene>
<dbReference type="STRING" id="201973.SAMN04488025_11936"/>
<dbReference type="EMBL" id="FOOK01000019">
    <property type="protein sequence ID" value="SFG17805.1"/>
    <property type="molecule type" value="Genomic_DNA"/>
</dbReference>